<dbReference type="AlphaFoldDB" id="N4W868"/>
<accession>N4W868</accession>
<reference evidence="2 3" key="1">
    <citation type="submission" date="2013-03" db="EMBL/GenBank/DDBJ databases">
        <title>Draft genome sequence of Gracibacillus halophilus YIM-C55.5, a moderately halophilic and thermophilic organism from the Xiaochaidamu salt lake.</title>
        <authorList>
            <person name="Sugumar T."/>
            <person name="Polireddy D.R."/>
            <person name="Antony A."/>
            <person name="Madhava Y.R."/>
            <person name="Sivakumar N."/>
        </authorList>
    </citation>
    <scope>NUCLEOTIDE SEQUENCE [LARGE SCALE GENOMIC DNA]</scope>
    <source>
        <strain evidence="2 3">YIM-C55.5</strain>
    </source>
</reference>
<evidence type="ECO:0000313" key="2">
    <source>
        <dbReference type="EMBL" id="ENH96468.1"/>
    </source>
</evidence>
<keyword evidence="1" id="KW-1133">Transmembrane helix</keyword>
<comment type="caution">
    <text evidence="2">The sequence shown here is derived from an EMBL/GenBank/DDBJ whole genome shotgun (WGS) entry which is preliminary data.</text>
</comment>
<gene>
    <name evidence="2" type="ORF">J416_10661</name>
</gene>
<dbReference type="RefSeq" id="WP_003470117.1">
    <property type="nucleotide sequence ID" value="NZ_APML01000042.1"/>
</dbReference>
<name>N4W868_9BACI</name>
<proteinExistence type="predicted"/>
<organism evidence="2 3">
    <name type="scientific">Gracilibacillus halophilus YIM-C55.5</name>
    <dbReference type="NCBI Taxonomy" id="1308866"/>
    <lineage>
        <taxon>Bacteria</taxon>
        <taxon>Bacillati</taxon>
        <taxon>Bacillota</taxon>
        <taxon>Bacilli</taxon>
        <taxon>Bacillales</taxon>
        <taxon>Bacillaceae</taxon>
        <taxon>Gracilibacillus</taxon>
    </lineage>
</organism>
<keyword evidence="1" id="KW-0812">Transmembrane</keyword>
<evidence type="ECO:0000256" key="1">
    <source>
        <dbReference type="SAM" id="Phobius"/>
    </source>
</evidence>
<dbReference type="Proteomes" id="UP000012283">
    <property type="component" value="Unassembled WGS sequence"/>
</dbReference>
<keyword evidence="3" id="KW-1185">Reference proteome</keyword>
<evidence type="ECO:0000313" key="3">
    <source>
        <dbReference type="Proteomes" id="UP000012283"/>
    </source>
</evidence>
<protein>
    <submittedName>
        <fullName evidence="2">Uncharacterized protein</fullName>
    </submittedName>
</protein>
<dbReference type="EMBL" id="APML01000042">
    <property type="protein sequence ID" value="ENH96468.1"/>
    <property type="molecule type" value="Genomic_DNA"/>
</dbReference>
<sequence length="103" mass="11594">MKRNIVLLVLITSIFSFHLLSENHMIQANPIDHSVMELSIGNENLTTDGDGKDTGDVLNEFLTGLSFVSLCLSSLFLTFIPIIYRYLVPIFYQSSYLISPSYS</sequence>
<keyword evidence="1" id="KW-0472">Membrane</keyword>
<feature type="transmembrane region" description="Helical" evidence="1">
    <location>
        <begin position="61"/>
        <end position="84"/>
    </location>
</feature>
<dbReference type="PATRIC" id="fig|1308866.3.peg.2162"/>